<feature type="chain" id="PRO_5012451551" description="Enterotoxin" evidence="2">
    <location>
        <begin position="24"/>
        <end position="624"/>
    </location>
</feature>
<evidence type="ECO:0000256" key="2">
    <source>
        <dbReference type="SAM" id="SignalP"/>
    </source>
</evidence>
<sequence>MLRRYTFLSLVLAALCFLGPGLASHWPRPRDEEYYFIVVNDGVTNVQEIGIGAPGRPRVPGVVYYSPTRDTSYAIAFRSASEAVRDFRQRHRGRVLPGPVVLWAFPRIEQGAVPVPGSNTVYRTTGWNWNHFPGFSASLYRLRDVGDDANAMEAYFNSLSWFHRVLIQQRAVIVRPNTRSWLPMTGLQGQLIHRVFYIVSTLRPSSALVRGFTPESIHSPRVAHVINAMPESFVVAYTSVILALNGMAERLRRLSQPVNMLSFFVYAIWATDPAPLIAPSVYGLLPGAAECVAATTRYTRRRLADPNGAGASPADAARAVCEAQAGSSRGPDSQGFFRGAVEQEIRSADYTNPVQATSNLIDAYCLSDTLVEMDRREVSDQLLDSLMAAPGSQFQPIVIDYETKTETPRPEAPSPAGGFREVAFPVDVTATGDAESPMATSGPAYLSSRRDAPEEFCQETNKIYQAGSSRHSEKKRDTSDKNPSAESPCCRLRSLIRNHLCGKMPPLGPCYSINPADCQKAEEPDFDLKPSEQQSHVVCHQINELTVYLRAVGNWQSGRDTVKVRFADWPAETHIREPMAGVLHDKIDLTAVFGSQQVALADLFNMTLTWTHQTPSQGLWIMEG</sequence>
<protein>
    <recommendedName>
        <fullName evidence="5">Enterotoxin</fullName>
    </recommendedName>
</protein>
<reference evidence="3 4" key="1">
    <citation type="submission" date="2017-06" db="EMBL/GenBank/DDBJ databases">
        <title>Ant-infecting Ophiocordyceps genomes reveal a high diversity of potential behavioral manipulation genes and a possible major role for enterotoxins.</title>
        <authorList>
            <person name="De Bekker C."/>
            <person name="Evans H.C."/>
            <person name="Brachmann A."/>
            <person name="Hughes D.P."/>
        </authorList>
    </citation>
    <scope>NUCLEOTIDE SEQUENCE [LARGE SCALE GENOMIC DNA]</scope>
    <source>
        <strain evidence="3 4">Map16</strain>
    </source>
</reference>
<comment type="caution">
    <text evidence="3">The sequence shown here is derived from an EMBL/GenBank/DDBJ whole genome shotgun (WGS) entry which is preliminary data.</text>
</comment>
<name>A0A2C5Z2I4_9HYPO</name>
<dbReference type="OrthoDB" id="10651099at2759"/>
<gene>
    <name evidence="3" type="ORF">CDD80_2516</name>
</gene>
<dbReference type="AlphaFoldDB" id="A0A2C5Z2I4"/>
<evidence type="ECO:0000313" key="4">
    <source>
        <dbReference type="Proteomes" id="UP000226431"/>
    </source>
</evidence>
<evidence type="ECO:0000256" key="1">
    <source>
        <dbReference type="SAM" id="MobiDB-lite"/>
    </source>
</evidence>
<dbReference type="Proteomes" id="UP000226431">
    <property type="component" value="Unassembled WGS sequence"/>
</dbReference>
<organism evidence="3 4">
    <name type="scientific">Ophiocordyceps camponoti-rufipedis</name>
    <dbReference type="NCBI Taxonomy" id="2004952"/>
    <lineage>
        <taxon>Eukaryota</taxon>
        <taxon>Fungi</taxon>
        <taxon>Dikarya</taxon>
        <taxon>Ascomycota</taxon>
        <taxon>Pezizomycotina</taxon>
        <taxon>Sordariomycetes</taxon>
        <taxon>Hypocreomycetidae</taxon>
        <taxon>Hypocreales</taxon>
        <taxon>Ophiocordycipitaceae</taxon>
        <taxon>Ophiocordyceps</taxon>
    </lineage>
</organism>
<feature type="signal peptide" evidence="2">
    <location>
        <begin position="1"/>
        <end position="23"/>
    </location>
</feature>
<evidence type="ECO:0000313" key="3">
    <source>
        <dbReference type="EMBL" id="PHH75237.1"/>
    </source>
</evidence>
<dbReference type="EMBL" id="NJES01000227">
    <property type="protein sequence ID" value="PHH75237.1"/>
    <property type="molecule type" value="Genomic_DNA"/>
</dbReference>
<evidence type="ECO:0008006" key="5">
    <source>
        <dbReference type="Google" id="ProtNLM"/>
    </source>
</evidence>
<keyword evidence="2" id="KW-0732">Signal</keyword>
<accession>A0A2C5Z2I4</accession>
<feature type="region of interest" description="Disordered" evidence="1">
    <location>
        <begin position="463"/>
        <end position="487"/>
    </location>
</feature>
<keyword evidence="4" id="KW-1185">Reference proteome</keyword>
<feature type="compositionally biased region" description="Basic and acidic residues" evidence="1">
    <location>
        <begin position="470"/>
        <end position="480"/>
    </location>
</feature>
<proteinExistence type="predicted"/>